<keyword evidence="2" id="KW-0479">Metal-binding</keyword>
<feature type="compositionally biased region" description="Low complexity" evidence="9">
    <location>
        <begin position="1188"/>
        <end position="1209"/>
    </location>
</feature>
<dbReference type="OrthoDB" id="1845386at2759"/>
<dbReference type="InterPro" id="IPR007810">
    <property type="entry name" value="Pep3/Vps18_beta-prop"/>
</dbReference>
<dbReference type="GO" id="GO:0030897">
    <property type="term" value="C:HOPS complex"/>
    <property type="evidence" value="ECO:0007669"/>
    <property type="project" value="TreeGrafter"/>
</dbReference>
<dbReference type="GO" id="GO:0030674">
    <property type="term" value="F:protein-macromolecule adaptor activity"/>
    <property type="evidence" value="ECO:0007669"/>
    <property type="project" value="TreeGrafter"/>
</dbReference>
<dbReference type="InterPro" id="IPR058919">
    <property type="entry name" value="Pep3/Vps18_RING_C"/>
</dbReference>
<dbReference type="EMBL" id="KZ819338">
    <property type="protein sequence ID" value="PWN18095.1"/>
    <property type="molecule type" value="Genomic_DNA"/>
</dbReference>
<dbReference type="Proteomes" id="UP000245942">
    <property type="component" value="Unassembled WGS sequence"/>
</dbReference>
<feature type="region of interest" description="Disordered" evidence="9">
    <location>
        <begin position="1188"/>
        <end position="1214"/>
    </location>
</feature>
<keyword evidence="4" id="KW-0862">Zinc</keyword>
<dbReference type="RefSeq" id="XP_025345255.1">
    <property type="nucleotide sequence ID" value="XM_025494576.1"/>
</dbReference>
<dbReference type="GeneID" id="37016310"/>
<dbReference type="GO" id="GO:0006904">
    <property type="term" value="P:vesicle docking involved in exocytosis"/>
    <property type="evidence" value="ECO:0007669"/>
    <property type="project" value="TreeGrafter"/>
</dbReference>
<sequence>MFDEFVQTSARTPAHGFPSVAGPSRGAGGSNGLQTGNGFEQGGASRHSDGLDAVTALETGFNSAEDSDASLSPIFQLGRVQYAFPAPLALLTVSSNILTMCLYAYPQSGILPQNLPPPPRLVRINLDEPERTEEAEVPLPPIPRNRAALPTDPSLVGPHKMYADPTGQHLILAMRSGDNYYWRSGWKKAKTLPRWKGMVVESIAWNKDAVGITSRRSTSAQYASTKETLIGTKNGDIYEAVLTVPIDGDDNEGDFIDRIARRTAGGGSSGPDIDRTLRLVYSLSERQPISGLVIVPFTASASSISSAKKSKNGSNTNGSSSRLRAAVIATTSTRIYEFLGALGGGSRRGDDNEGSSGGEGMYARLFEAYKGSVPNLKSELPGNVPYSELRYFVSSEGKTSPKALAWLTGSGVYHGLLSSSSAQEAGGSVIESANLLPYPANVFGEAGGSDATSAIPLGIMLSEFHLMLLYRDRVMSLSSLNDDVVFDEKLPVKSNERIIGATVDTTRKTYWIYTDANIFEVVVKDEDRNVWKVYLERGLHEAALKHAKTVSQRDLVLSAQGDSFFKEGRHIQAAQCYSQSFTRTFEQVVLKFLDANAKDALRYYLITRLERLKKSDVTQRTLLATWLVEIYLSKLDQLEDVAAAHAASQDVENYVLEQGLIDEELQQFLVTYKEDLDSRTTFALISRHGRTETMLHYAAIIGEHDKIARHWIEEKNWDKAIDTINRQSDLSLYYRFSNALMRNAPSSTVDCWLRQPALEPRKLIPAMLQHRPRNGEQNEAVRYVQHVVTEGGSTDAAVHNFLFTLLARGDEGQEASEIDANLQHFIATSPTDPLTGNPYYDLDFALRTCAEHKRQEASVRIYAKMGFFENAVDLALDEGDVDLACYCAELAEDQSLRRKLWLKTAKHVVETRKDIKAATEFLSLTPLLTIEDILPFFPDFTVIDSFKDEICLALEGYASRIEELKAEMETATESAKNIRGDIEQLSRRFVTVEEDDKCGACDTEVLTRQFYVFPCRHAFHADCLIAETTRRLPPRSLRRLLELQSQLSRITSGLIPSLPPSYLEAQATSSAANGNGNGAAAASAANGSLSLTRRAGASVAAAVASGASGVGGGLGMSMGMGMGSSLAPLGPLGLDRLPETLLGVLTAGVSVSVAGGRRVLAPLDPFSEPVLGYKPRAVVPSAAAAGTGTEGASATAAGSASTGGQEAGAVAPRLLTRRQREELAAVERVRDEMDAILAASCPLCEGSLADLAKPFVGGGGGAGGGGGPLAAREMQEEEEWAL</sequence>
<dbReference type="GO" id="GO:0006886">
    <property type="term" value="P:intracellular protein transport"/>
    <property type="evidence" value="ECO:0007669"/>
    <property type="project" value="UniProtKB-UniRule"/>
</dbReference>
<evidence type="ECO:0000256" key="8">
    <source>
        <dbReference type="SAM" id="Coils"/>
    </source>
</evidence>
<dbReference type="SUPFAM" id="SSF57850">
    <property type="entry name" value="RING/U-box"/>
    <property type="match status" value="1"/>
</dbReference>
<dbReference type="CDD" id="cd16462">
    <property type="entry name" value="RING-H2_Pep3p-like"/>
    <property type="match status" value="1"/>
</dbReference>
<comment type="subcellular location">
    <subcellularLocation>
        <location evidence="6">Endomembrane system</location>
        <topology evidence="6">Peripheral membrane protein</topology>
        <orientation evidence="6">Cytoplasmic side</orientation>
    </subcellularLocation>
</comment>
<protein>
    <submittedName>
        <fullName evidence="12">Uncharacterized protein</fullName>
    </submittedName>
</protein>
<evidence type="ECO:0000256" key="7">
    <source>
        <dbReference type="PROSITE-ProRule" id="PRU01006"/>
    </source>
</evidence>
<proteinExistence type="inferred from homology"/>
<evidence type="ECO:0000313" key="12">
    <source>
        <dbReference type="EMBL" id="PWN18095.1"/>
    </source>
</evidence>
<dbReference type="PROSITE" id="PS50236">
    <property type="entry name" value="CHCR"/>
    <property type="match status" value="1"/>
</dbReference>
<reference evidence="12 13" key="1">
    <citation type="journal article" date="2018" name="Mol. Biol. Evol.">
        <title>Broad Genomic Sampling Reveals a Smut Pathogenic Ancestry of the Fungal Clade Ustilaginomycotina.</title>
        <authorList>
            <person name="Kijpornyongpan T."/>
            <person name="Mondo S.J."/>
            <person name="Barry K."/>
            <person name="Sandor L."/>
            <person name="Lee J."/>
            <person name="Lipzen A."/>
            <person name="Pangilinan J."/>
            <person name="LaButti K."/>
            <person name="Hainaut M."/>
            <person name="Henrissat B."/>
            <person name="Grigoriev I.V."/>
            <person name="Spatafora J.W."/>
            <person name="Aime M.C."/>
        </authorList>
    </citation>
    <scope>NUCLEOTIDE SEQUENCE [LARGE SCALE GENOMIC DNA]</scope>
    <source>
        <strain evidence="12 13">MCA 4718</strain>
    </source>
</reference>
<evidence type="ECO:0000259" key="10">
    <source>
        <dbReference type="Pfam" id="PF05131"/>
    </source>
</evidence>
<feature type="region of interest" description="Disordered" evidence="9">
    <location>
        <begin position="1262"/>
        <end position="1282"/>
    </location>
</feature>
<dbReference type="Pfam" id="PF26148">
    <property type="entry name" value="VPS18_RING_C"/>
    <property type="match status" value="1"/>
</dbReference>
<keyword evidence="8" id="KW-0175">Coiled coil</keyword>
<dbReference type="GO" id="GO:0008270">
    <property type="term" value="F:zinc ion binding"/>
    <property type="evidence" value="ECO:0007669"/>
    <property type="project" value="UniProtKB-KW"/>
</dbReference>
<dbReference type="InterPro" id="IPR000547">
    <property type="entry name" value="Clathrin_H-chain/VPS_repeat"/>
</dbReference>
<feature type="coiled-coil region" evidence="8">
    <location>
        <begin position="954"/>
        <end position="988"/>
    </location>
</feature>
<evidence type="ECO:0000256" key="9">
    <source>
        <dbReference type="SAM" id="MobiDB-lite"/>
    </source>
</evidence>
<dbReference type="GO" id="GO:0007033">
    <property type="term" value="P:vacuole organization"/>
    <property type="evidence" value="ECO:0007669"/>
    <property type="project" value="TreeGrafter"/>
</dbReference>
<feature type="region of interest" description="Disordered" evidence="9">
    <location>
        <begin position="7"/>
        <end position="48"/>
    </location>
</feature>
<evidence type="ECO:0000256" key="3">
    <source>
        <dbReference type="ARBA" id="ARBA00022771"/>
    </source>
</evidence>
<feature type="repeat" description="CHCR" evidence="7">
    <location>
        <begin position="751"/>
        <end position="917"/>
    </location>
</feature>
<keyword evidence="5" id="KW-0472">Membrane</keyword>
<dbReference type="GO" id="GO:0007032">
    <property type="term" value="P:endosome organization"/>
    <property type="evidence" value="ECO:0007669"/>
    <property type="project" value="TreeGrafter"/>
</dbReference>
<keyword evidence="13" id="KW-1185">Reference proteome</keyword>
<evidence type="ECO:0000256" key="2">
    <source>
        <dbReference type="ARBA" id="ARBA00022723"/>
    </source>
</evidence>
<feature type="domain" description="Pep3/Vps18 RING C-terminal" evidence="11">
    <location>
        <begin position="992"/>
        <end position="1049"/>
    </location>
</feature>
<evidence type="ECO:0000256" key="5">
    <source>
        <dbReference type="ARBA" id="ARBA00023136"/>
    </source>
</evidence>
<dbReference type="GO" id="GO:0005768">
    <property type="term" value="C:endosome"/>
    <property type="evidence" value="ECO:0007669"/>
    <property type="project" value="TreeGrafter"/>
</dbReference>
<accession>A0A316U564</accession>
<evidence type="ECO:0000256" key="6">
    <source>
        <dbReference type="ARBA" id="ARBA00029433"/>
    </source>
</evidence>
<keyword evidence="3" id="KW-0863">Zinc-finger</keyword>
<dbReference type="PANTHER" id="PTHR23323:SF26">
    <property type="entry name" value="VACUOLAR PROTEIN SORTING-ASSOCIATED PROTEIN 18 HOMOLOG"/>
    <property type="match status" value="1"/>
</dbReference>
<name>A0A316U564_9BASI</name>
<comment type="similarity">
    <text evidence="1">Belongs to the VPS18 family.</text>
</comment>
<feature type="domain" description="Pep3/Vps18 beta-propeller" evidence="10">
    <location>
        <begin position="73"/>
        <end position="523"/>
    </location>
</feature>
<dbReference type="STRING" id="1684307.A0A316U564"/>
<dbReference type="PANTHER" id="PTHR23323">
    <property type="entry name" value="VACUOLAR PROTEIN SORTING-ASSOCIATED PROTEIN"/>
    <property type="match status" value="1"/>
</dbReference>
<evidence type="ECO:0000259" key="11">
    <source>
        <dbReference type="Pfam" id="PF26148"/>
    </source>
</evidence>
<dbReference type="Pfam" id="PF05131">
    <property type="entry name" value="Pep3_Vps18"/>
    <property type="match status" value="1"/>
</dbReference>
<evidence type="ECO:0000313" key="13">
    <source>
        <dbReference type="Proteomes" id="UP000245942"/>
    </source>
</evidence>
<evidence type="ECO:0000256" key="1">
    <source>
        <dbReference type="ARBA" id="ARBA00010454"/>
    </source>
</evidence>
<dbReference type="GO" id="GO:0048284">
    <property type="term" value="P:organelle fusion"/>
    <property type="evidence" value="ECO:0007669"/>
    <property type="project" value="TreeGrafter"/>
</dbReference>
<organism evidence="12 13">
    <name type="scientific">Pseudomicrostroma glucosiphilum</name>
    <dbReference type="NCBI Taxonomy" id="1684307"/>
    <lineage>
        <taxon>Eukaryota</taxon>
        <taxon>Fungi</taxon>
        <taxon>Dikarya</taxon>
        <taxon>Basidiomycota</taxon>
        <taxon>Ustilaginomycotina</taxon>
        <taxon>Exobasidiomycetes</taxon>
        <taxon>Microstromatales</taxon>
        <taxon>Microstromatales incertae sedis</taxon>
        <taxon>Pseudomicrostroma</taxon>
    </lineage>
</organism>
<gene>
    <name evidence="12" type="ORF">BCV69DRAFT_301551</name>
</gene>
<evidence type="ECO:0000256" key="4">
    <source>
        <dbReference type="ARBA" id="ARBA00022833"/>
    </source>
</evidence>